<accession>A0ABZ1YI35</accession>
<dbReference type="EMBL" id="CP109441">
    <property type="protein sequence ID" value="WUV42872.1"/>
    <property type="molecule type" value="Genomic_DNA"/>
</dbReference>
<sequence length="94" mass="10332">MQFVEDIPARNERGGRPPSYMDEAAELRSHPFSWALLTTVDTGKAASSLANQIRRGKLRAFVTNGDGAFESAARQKDVYVRYMPAERATLDGAA</sequence>
<proteinExistence type="predicted"/>
<evidence type="ECO:0000313" key="1">
    <source>
        <dbReference type="EMBL" id="WUV42872.1"/>
    </source>
</evidence>
<protein>
    <submittedName>
        <fullName evidence="1">Uncharacterized protein</fullName>
    </submittedName>
</protein>
<name>A0ABZ1YI35_9NOCA</name>
<dbReference type="RefSeq" id="WP_329405490.1">
    <property type="nucleotide sequence ID" value="NZ_CP109441.1"/>
</dbReference>
<organism evidence="1 2">
    <name type="scientific">Nocardia vinacea</name>
    <dbReference type="NCBI Taxonomy" id="96468"/>
    <lineage>
        <taxon>Bacteria</taxon>
        <taxon>Bacillati</taxon>
        <taxon>Actinomycetota</taxon>
        <taxon>Actinomycetes</taxon>
        <taxon>Mycobacteriales</taxon>
        <taxon>Nocardiaceae</taxon>
        <taxon>Nocardia</taxon>
    </lineage>
</organism>
<keyword evidence="2" id="KW-1185">Reference proteome</keyword>
<reference evidence="1" key="1">
    <citation type="submission" date="2022-10" db="EMBL/GenBank/DDBJ databases">
        <title>The complete genomes of actinobacterial strains from the NBC collection.</title>
        <authorList>
            <person name="Joergensen T.S."/>
            <person name="Alvarez Arevalo M."/>
            <person name="Sterndorff E.B."/>
            <person name="Faurdal D."/>
            <person name="Vuksanovic O."/>
            <person name="Mourched A.-S."/>
            <person name="Charusanti P."/>
            <person name="Shaw S."/>
            <person name="Blin K."/>
            <person name="Weber T."/>
        </authorList>
    </citation>
    <scope>NUCLEOTIDE SEQUENCE</scope>
    <source>
        <strain evidence="1">NBC_01482</strain>
    </source>
</reference>
<dbReference type="Proteomes" id="UP001432062">
    <property type="component" value="Chromosome"/>
</dbReference>
<evidence type="ECO:0000313" key="2">
    <source>
        <dbReference type="Proteomes" id="UP001432062"/>
    </source>
</evidence>
<gene>
    <name evidence="1" type="ORF">OG563_26880</name>
</gene>